<dbReference type="PANTHER" id="PTHR48011">
    <property type="entry name" value="CCR4-NOT TRANSCRIPTIONAL COMPLEX SUBUNIT CAF120-RELATED"/>
    <property type="match status" value="1"/>
</dbReference>
<accession>A0A4U7BDM8</accession>
<feature type="domain" description="Protein kinase" evidence="2">
    <location>
        <begin position="1"/>
        <end position="223"/>
    </location>
</feature>
<feature type="region of interest" description="Disordered" evidence="1">
    <location>
        <begin position="215"/>
        <end position="245"/>
    </location>
</feature>
<dbReference type="GO" id="GO:0007165">
    <property type="term" value="P:signal transduction"/>
    <property type="evidence" value="ECO:0007669"/>
    <property type="project" value="TreeGrafter"/>
</dbReference>
<keyword evidence="3" id="KW-0808">Transferase</keyword>
<dbReference type="AlphaFoldDB" id="A0A4U7BDM8"/>
<name>A0A4U7BDM8_9PEZI</name>
<evidence type="ECO:0000256" key="1">
    <source>
        <dbReference type="SAM" id="MobiDB-lite"/>
    </source>
</evidence>
<dbReference type="SUPFAM" id="SSF56112">
    <property type="entry name" value="Protein kinase-like (PK-like)"/>
    <property type="match status" value="1"/>
</dbReference>
<dbReference type="PROSITE" id="PS50011">
    <property type="entry name" value="PROTEIN_KINASE_DOM"/>
    <property type="match status" value="1"/>
</dbReference>
<organism evidence="3 4">
    <name type="scientific">Elsinoe australis</name>
    <dbReference type="NCBI Taxonomy" id="40998"/>
    <lineage>
        <taxon>Eukaryota</taxon>
        <taxon>Fungi</taxon>
        <taxon>Dikarya</taxon>
        <taxon>Ascomycota</taxon>
        <taxon>Pezizomycotina</taxon>
        <taxon>Dothideomycetes</taxon>
        <taxon>Dothideomycetidae</taxon>
        <taxon>Myriangiales</taxon>
        <taxon>Elsinoaceae</taxon>
        <taxon>Elsinoe</taxon>
    </lineage>
</organism>
<dbReference type="InterPro" id="IPR011009">
    <property type="entry name" value="Kinase-like_dom_sf"/>
</dbReference>
<dbReference type="EMBL" id="PTQR01000007">
    <property type="protein sequence ID" value="TKX27136.1"/>
    <property type="molecule type" value="Genomic_DNA"/>
</dbReference>
<comment type="caution">
    <text evidence="3">The sequence shown here is derived from an EMBL/GenBank/DDBJ whole genome shotgun (WGS) entry which is preliminary data.</text>
</comment>
<dbReference type="InterPro" id="IPR000719">
    <property type="entry name" value="Prot_kinase_dom"/>
</dbReference>
<protein>
    <submittedName>
        <fullName evidence="3">Protein kinase-like protein 2</fullName>
    </submittedName>
</protein>
<reference evidence="3 4" key="1">
    <citation type="submission" date="2018-02" db="EMBL/GenBank/DDBJ databases">
        <title>Draft genome sequences of Elsinoe sp., causing black scab on jojoba.</title>
        <authorList>
            <person name="Stodart B."/>
            <person name="Jeffress S."/>
            <person name="Ash G."/>
            <person name="Arun Chinnappa K."/>
        </authorList>
    </citation>
    <scope>NUCLEOTIDE SEQUENCE [LARGE SCALE GENOMIC DNA]</scope>
    <source>
        <strain evidence="3 4">Hillstone_2</strain>
    </source>
</reference>
<dbReference type="InterPro" id="IPR052751">
    <property type="entry name" value="Plant_MAPKKK"/>
</dbReference>
<sequence>MTDATFQQAVSRLQVNGNRTSYDTHTVTYLGYQRREGYLYLLSEAVHGGTLQNLIRNNGSPLPMSLVRTILRSLVRWIIQLQTVLGYAVIFLDTAHVFMDEHCLPKIQIPVLDINLAGYRLRPTFPTLPEIVLGRSDLRKANVWLLEIIAAQLLSGRADLVSDYREATASGSQIEQDQKQAIELLLSGYQPSDQTASDFLVKCLTVEVNERPSISDPLDHPFLADGGTPPTGPTAQNVQDLRQTT</sequence>
<gene>
    <name evidence="3" type="ORF">C1H76_0610</name>
</gene>
<dbReference type="Proteomes" id="UP000308133">
    <property type="component" value="Unassembled WGS sequence"/>
</dbReference>
<proteinExistence type="predicted"/>
<dbReference type="GO" id="GO:0005524">
    <property type="term" value="F:ATP binding"/>
    <property type="evidence" value="ECO:0007669"/>
    <property type="project" value="InterPro"/>
</dbReference>
<evidence type="ECO:0000259" key="2">
    <source>
        <dbReference type="PROSITE" id="PS50011"/>
    </source>
</evidence>
<evidence type="ECO:0000313" key="3">
    <source>
        <dbReference type="EMBL" id="TKX27136.1"/>
    </source>
</evidence>
<dbReference type="GO" id="GO:0004672">
    <property type="term" value="F:protein kinase activity"/>
    <property type="evidence" value="ECO:0007669"/>
    <property type="project" value="InterPro"/>
</dbReference>
<feature type="compositionally biased region" description="Polar residues" evidence="1">
    <location>
        <begin position="233"/>
        <end position="245"/>
    </location>
</feature>
<keyword evidence="3" id="KW-0418">Kinase</keyword>
<dbReference type="Gene3D" id="1.10.510.10">
    <property type="entry name" value="Transferase(Phosphotransferase) domain 1"/>
    <property type="match status" value="1"/>
</dbReference>
<dbReference type="PANTHER" id="PTHR48011:SF4">
    <property type="entry name" value="MITOGEN-ACTIVATED PROTEIN KINASE KINASE KINASE 19"/>
    <property type="match status" value="1"/>
</dbReference>
<evidence type="ECO:0000313" key="4">
    <source>
        <dbReference type="Proteomes" id="UP000308133"/>
    </source>
</evidence>